<evidence type="ECO:0000256" key="3">
    <source>
        <dbReference type="ARBA" id="ARBA00022989"/>
    </source>
</evidence>
<keyword evidence="3 5" id="KW-1133">Transmembrane helix</keyword>
<organism evidence="8 9">
    <name type="scientific">Noviherbaspirillum denitrificans</name>
    <dbReference type="NCBI Taxonomy" id="1968433"/>
    <lineage>
        <taxon>Bacteria</taxon>
        <taxon>Pseudomonadati</taxon>
        <taxon>Pseudomonadota</taxon>
        <taxon>Betaproteobacteria</taxon>
        <taxon>Burkholderiales</taxon>
        <taxon>Oxalobacteraceae</taxon>
        <taxon>Noviherbaspirillum</taxon>
    </lineage>
</organism>
<dbReference type="EMBL" id="LSTO01000001">
    <property type="protein sequence ID" value="OWW22236.1"/>
    <property type="molecule type" value="Genomic_DNA"/>
</dbReference>
<dbReference type="PANTHER" id="PTHR37422">
    <property type="entry name" value="TEICHURONIC ACID BIOSYNTHESIS PROTEIN TUAE"/>
    <property type="match status" value="1"/>
</dbReference>
<comment type="caution">
    <text evidence="8">The sequence shown here is derived from an EMBL/GenBank/DDBJ whole genome shotgun (WGS) entry which is preliminary data.</text>
</comment>
<feature type="transmembrane region" description="Helical" evidence="5">
    <location>
        <begin position="100"/>
        <end position="120"/>
    </location>
</feature>
<dbReference type="InterPro" id="IPR051533">
    <property type="entry name" value="WaaL-like"/>
</dbReference>
<dbReference type="Pfam" id="PF04932">
    <property type="entry name" value="Wzy_C"/>
    <property type="match status" value="1"/>
</dbReference>
<comment type="subcellular location">
    <subcellularLocation>
        <location evidence="1">Membrane</location>
        <topology evidence="1">Multi-pass membrane protein</topology>
    </subcellularLocation>
</comment>
<protein>
    <submittedName>
        <fullName evidence="8">Polymerase</fullName>
    </submittedName>
</protein>
<evidence type="ECO:0000256" key="1">
    <source>
        <dbReference type="ARBA" id="ARBA00004141"/>
    </source>
</evidence>
<dbReference type="Pfam" id="PF19358">
    <property type="entry name" value="DUF5935"/>
    <property type="match status" value="1"/>
</dbReference>
<evidence type="ECO:0000259" key="7">
    <source>
        <dbReference type="Pfam" id="PF19358"/>
    </source>
</evidence>
<feature type="transmembrane region" description="Helical" evidence="5">
    <location>
        <begin position="331"/>
        <end position="352"/>
    </location>
</feature>
<keyword evidence="2 5" id="KW-0812">Transmembrane</keyword>
<keyword evidence="4 5" id="KW-0472">Membrane</keyword>
<dbReference type="PANTHER" id="PTHR37422:SF23">
    <property type="entry name" value="TEICHURONIC ACID BIOSYNTHESIS PROTEIN TUAE"/>
    <property type="match status" value="1"/>
</dbReference>
<evidence type="ECO:0000256" key="2">
    <source>
        <dbReference type="ARBA" id="ARBA00022692"/>
    </source>
</evidence>
<dbReference type="AlphaFoldDB" id="A0A254THX0"/>
<accession>A0A254THX0</accession>
<feature type="transmembrane region" description="Helical" evidence="5">
    <location>
        <begin position="7"/>
        <end position="31"/>
    </location>
</feature>
<feature type="transmembrane region" description="Helical" evidence="5">
    <location>
        <begin position="364"/>
        <end position="390"/>
    </location>
</feature>
<dbReference type="Proteomes" id="UP000197535">
    <property type="component" value="Unassembled WGS sequence"/>
</dbReference>
<dbReference type="InterPro" id="IPR017528">
    <property type="entry name" value="CHP03097O-antigen_lig-rel"/>
</dbReference>
<reference evidence="8 9" key="1">
    <citation type="submission" date="2016-02" db="EMBL/GenBank/DDBJ databases">
        <authorList>
            <person name="Wen L."/>
            <person name="He K."/>
            <person name="Yang H."/>
        </authorList>
    </citation>
    <scope>NUCLEOTIDE SEQUENCE [LARGE SCALE GENOMIC DNA]</scope>
    <source>
        <strain evidence="8 9">TSA40</strain>
    </source>
</reference>
<keyword evidence="9" id="KW-1185">Reference proteome</keyword>
<sequence length="437" mass="48571">MRDIIITLIVFGSLPFFFKKPIIGLLMWVWISVMNPHTLSWGFASSFPFAAIIAATLLAALLVTKEPKGLPLTGVTITFIAFFVWINISTLFALQPDLVYEQWIKVVKIMVMILVTLMVLKTREHVQTFMWVLVLSLAFYGVKGGIFTLTSGGQYRVWGPVGTFIGGNNEIALALIMAIPLMHYLQLLTTNKWIRHGLTGSILLCALAAIGSYSRGALLAIAAMAFFMWLKSSKKAMLGILMILTIPLLVIFMPDQWGERMDTIGTYQEDASAMGRINAWIMAYNLAMDRPLTGGGFEIYDLQTFERYAPIPTDVHAAHSIYFQALGEHGWVGLGLYLLLGFLTWRSCSWILRNTARRDDLKWAHSFAAMSQVSIIGFAVGGAFLSLLYFDVPYYLMAAIVVTRIIVANELKAAGAPTSSWRTTPSTSFINRPGVTH</sequence>
<evidence type="ECO:0000259" key="6">
    <source>
        <dbReference type="Pfam" id="PF04932"/>
    </source>
</evidence>
<proteinExistence type="predicted"/>
<feature type="transmembrane region" description="Helical" evidence="5">
    <location>
        <begin position="70"/>
        <end position="94"/>
    </location>
</feature>
<dbReference type="InterPro" id="IPR045979">
    <property type="entry name" value="DUF5935"/>
</dbReference>
<dbReference type="GO" id="GO:0016020">
    <property type="term" value="C:membrane"/>
    <property type="evidence" value="ECO:0007669"/>
    <property type="project" value="UniProtKB-SubCell"/>
</dbReference>
<dbReference type="InterPro" id="IPR007016">
    <property type="entry name" value="O-antigen_ligase-rel_domated"/>
</dbReference>
<feature type="transmembrane region" description="Helical" evidence="5">
    <location>
        <begin position="236"/>
        <end position="253"/>
    </location>
</feature>
<feature type="transmembrane region" description="Helical" evidence="5">
    <location>
        <begin position="129"/>
        <end position="151"/>
    </location>
</feature>
<dbReference type="RefSeq" id="WP_088709060.1">
    <property type="nucleotide sequence ID" value="NZ_LSTO01000001.1"/>
</dbReference>
<feature type="transmembrane region" description="Helical" evidence="5">
    <location>
        <begin position="202"/>
        <end position="230"/>
    </location>
</feature>
<evidence type="ECO:0000256" key="5">
    <source>
        <dbReference type="SAM" id="Phobius"/>
    </source>
</evidence>
<name>A0A254THX0_9BURK</name>
<evidence type="ECO:0000313" key="8">
    <source>
        <dbReference type="EMBL" id="OWW22236.1"/>
    </source>
</evidence>
<feature type="domain" description="DUF5935" evidence="7">
    <location>
        <begin position="1"/>
        <end position="186"/>
    </location>
</feature>
<evidence type="ECO:0000313" key="9">
    <source>
        <dbReference type="Proteomes" id="UP000197535"/>
    </source>
</evidence>
<evidence type="ECO:0000256" key="4">
    <source>
        <dbReference type="ARBA" id="ARBA00023136"/>
    </source>
</evidence>
<feature type="transmembrane region" description="Helical" evidence="5">
    <location>
        <begin position="43"/>
        <end position="63"/>
    </location>
</feature>
<feature type="domain" description="O-antigen ligase-related" evidence="6">
    <location>
        <begin position="202"/>
        <end position="338"/>
    </location>
</feature>
<dbReference type="NCBIfam" id="TIGR03097">
    <property type="entry name" value="PEP_O_lig_1"/>
    <property type="match status" value="1"/>
</dbReference>
<feature type="transmembrane region" description="Helical" evidence="5">
    <location>
        <begin position="171"/>
        <end position="190"/>
    </location>
</feature>
<gene>
    <name evidence="8" type="ORF">AYR66_24785</name>
</gene>
<dbReference type="OrthoDB" id="9772644at2"/>